<dbReference type="GeneID" id="92030859"/>
<dbReference type="PRINTS" id="PR00171">
    <property type="entry name" value="SUGRTRNSPORT"/>
</dbReference>
<keyword evidence="3 7" id="KW-0813">Transport</keyword>
<keyword evidence="5 8" id="KW-1133">Transmembrane helix</keyword>
<comment type="similarity">
    <text evidence="2 7">Belongs to the major facilitator superfamily. Sugar transporter (TC 2.A.1.1) family.</text>
</comment>
<feature type="transmembrane region" description="Helical" evidence="8">
    <location>
        <begin position="189"/>
        <end position="209"/>
    </location>
</feature>
<organism evidence="10 11">
    <name type="scientific">Phyllosticta citribraziliensis</name>
    <dbReference type="NCBI Taxonomy" id="989973"/>
    <lineage>
        <taxon>Eukaryota</taxon>
        <taxon>Fungi</taxon>
        <taxon>Dikarya</taxon>
        <taxon>Ascomycota</taxon>
        <taxon>Pezizomycotina</taxon>
        <taxon>Dothideomycetes</taxon>
        <taxon>Dothideomycetes incertae sedis</taxon>
        <taxon>Botryosphaeriales</taxon>
        <taxon>Phyllostictaceae</taxon>
        <taxon>Phyllosticta</taxon>
    </lineage>
</organism>
<feature type="transmembrane region" description="Helical" evidence="8">
    <location>
        <begin position="130"/>
        <end position="150"/>
    </location>
</feature>
<comment type="caution">
    <text evidence="10">The sequence shown here is derived from an EMBL/GenBank/DDBJ whole genome shotgun (WGS) entry which is preliminary data.</text>
</comment>
<evidence type="ECO:0000256" key="6">
    <source>
        <dbReference type="ARBA" id="ARBA00023136"/>
    </source>
</evidence>
<feature type="transmembrane region" description="Helical" evidence="8">
    <location>
        <begin position="477"/>
        <end position="499"/>
    </location>
</feature>
<evidence type="ECO:0000256" key="1">
    <source>
        <dbReference type="ARBA" id="ARBA00004141"/>
    </source>
</evidence>
<reference evidence="10 11" key="1">
    <citation type="submission" date="2024-04" db="EMBL/GenBank/DDBJ databases">
        <title>Phyllosticta paracitricarpa is synonymous to the EU quarantine fungus P. citricarpa based on phylogenomic analyses.</title>
        <authorList>
            <consortium name="Lawrence Berkeley National Laboratory"/>
            <person name="Van ingen-buijs V.A."/>
            <person name="Van westerhoven A.C."/>
            <person name="Haridas S."/>
            <person name="Skiadas P."/>
            <person name="Martin F."/>
            <person name="Groenewald J.Z."/>
            <person name="Crous P.W."/>
            <person name="Seidl M.F."/>
        </authorList>
    </citation>
    <scope>NUCLEOTIDE SEQUENCE [LARGE SCALE GENOMIC DNA]</scope>
    <source>
        <strain evidence="10 11">CPC 17464</strain>
    </source>
</reference>
<gene>
    <name evidence="10" type="ORF">J3D65DRAFT_600131</name>
</gene>
<dbReference type="Proteomes" id="UP001360953">
    <property type="component" value="Unassembled WGS sequence"/>
</dbReference>
<evidence type="ECO:0000259" key="9">
    <source>
        <dbReference type="PROSITE" id="PS50850"/>
    </source>
</evidence>
<name>A0ABR1M5G8_9PEZI</name>
<feature type="transmembrane region" description="Helical" evidence="8">
    <location>
        <begin position="156"/>
        <end position="177"/>
    </location>
</feature>
<keyword evidence="11" id="KW-1185">Reference proteome</keyword>
<dbReference type="NCBIfam" id="TIGR00879">
    <property type="entry name" value="SP"/>
    <property type="match status" value="1"/>
</dbReference>
<evidence type="ECO:0000313" key="10">
    <source>
        <dbReference type="EMBL" id="KAK7542376.1"/>
    </source>
</evidence>
<evidence type="ECO:0000256" key="8">
    <source>
        <dbReference type="SAM" id="Phobius"/>
    </source>
</evidence>
<feature type="transmembrane region" description="Helical" evidence="8">
    <location>
        <begin position="353"/>
        <end position="371"/>
    </location>
</feature>
<dbReference type="InterPro" id="IPR003663">
    <property type="entry name" value="Sugar/inositol_transpt"/>
</dbReference>
<evidence type="ECO:0000313" key="11">
    <source>
        <dbReference type="Proteomes" id="UP001360953"/>
    </source>
</evidence>
<dbReference type="PANTHER" id="PTHR48022">
    <property type="entry name" value="PLASTIDIC GLUCOSE TRANSPORTER 4"/>
    <property type="match status" value="1"/>
</dbReference>
<feature type="transmembrane region" description="Helical" evidence="8">
    <location>
        <begin position="416"/>
        <end position="438"/>
    </location>
</feature>
<dbReference type="InterPro" id="IPR036259">
    <property type="entry name" value="MFS_trans_sf"/>
</dbReference>
<keyword evidence="6 8" id="KW-0472">Membrane</keyword>
<proteinExistence type="inferred from homology"/>
<feature type="transmembrane region" description="Helical" evidence="8">
    <location>
        <begin position="378"/>
        <end position="396"/>
    </location>
</feature>
<dbReference type="Pfam" id="PF00083">
    <property type="entry name" value="Sugar_tr"/>
    <property type="match status" value="1"/>
</dbReference>
<dbReference type="EMBL" id="JBBPEH010000002">
    <property type="protein sequence ID" value="KAK7542376.1"/>
    <property type="molecule type" value="Genomic_DNA"/>
</dbReference>
<dbReference type="InterPro" id="IPR005828">
    <property type="entry name" value="MFS_sugar_transport-like"/>
</dbReference>
<dbReference type="InterPro" id="IPR050360">
    <property type="entry name" value="MFS_Sugar_Transporters"/>
</dbReference>
<evidence type="ECO:0000256" key="5">
    <source>
        <dbReference type="ARBA" id="ARBA00022989"/>
    </source>
</evidence>
<dbReference type="SUPFAM" id="SSF103473">
    <property type="entry name" value="MFS general substrate transporter"/>
    <property type="match status" value="1"/>
</dbReference>
<feature type="transmembrane region" description="Helical" evidence="8">
    <location>
        <begin position="450"/>
        <end position="471"/>
    </location>
</feature>
<evidence type="ECO:0000256" key="3">
    <source>
        <dbReference type="ARBA" id="ARBA00022448"/>
    </source>
</evidence>
<sequence length="554" mass="61824">MDSASRGHFRLAGQEFPKVTWWKEPEMRKVYFILMFVVLTSATNGYDSSMVNGLLALDQFKEYRGWIGSRSQFCCSGYVYEGNVCIIQTYLDFDHPTGTIVGLFSSILFLGGVLAQPIVPYLADFFGRRMAIFSGAVVMILGVGLQAASFNLHMFIAGRFLVGFGVAIAHVASPLLIAELVHPQHRATFTTVYNTTWYVGSIVAAWLTFGTSQVMNQWSWRVPSMVQAAPPMLQLCFVWFVPESPRWHISKGNQEVALRVLAKVHANGNADDEMVQVEFEEIKSTLKLESECDSSGGWAELWRTKGNRRRLLILATLGLFSQWSGNGLVSYYMSSVLASVGITDSNQQLVINGVLQIANACVAVGSCFVVDRVGRRKLFLGSTAGMLVCFVVWTVLSARLELSSYENRAMGNAVVFMIFLFYFCYNTAWSGLMVGYAVEILPFNIRAKGIAVLWFCIDASLFVSTFVNPIALDALHWKYYIFYCVWLAIEFAIISRFYVETRNTPLEEISKYFDGEDAVGNKAVNSEKDRTLAQDTGLGVEKSESTVVVVQKEV</sequence>
<feature type="transmembrane region" description="Helical" evidence="8">
    <location>
        <begin position="100"/>
        <end position="123"/>
    </location>
</feature>
<dbReference type="RefSeq" id="XP_066658669.1">
    <property type="nucleotide sequence ID" value="XM_066797953.1"/>
</dbReference>
<dbReference type="PROSITE" id="PS50850">
    <property type="entry name" value="MFS"/>
    <property type="match status" value="1"/>
</dbReference>
<evidence type="ECO:0000256" key="2">
    <source>
        <dbReference type="ARBA" id="ARBA00010992"/>
    </source>
</evidence>
<accession>A0ABR1M5G8</accession>
<keyword evidence="4 8" id="KW-0812">Transmembrane</keyword>
<protein>
    <submittedName>
        <fullName evidence="10">Transporter</fullName>
    </submittedName>
</protein>
<feature type="transmembrane region" description="Helical" evidence="8">
    <location>
        <begin position="311"/>
        <end position="333"/>
    </location>
</feature>
<comment type="subcellular location">
    <subcellularLocation>
        <location evidence="1">Membrane</location>
        <topology evidence="1">Multi-pass membrane protein</topology>
    </subcellularLocation>
</comment>
<dbReference type="PANTHER" id="PTHR48022:SF64">
    <property type="entry name" value="MAJOR FACILITATOR SUPERFAMILY (MFS) PROFILE DOMAIN-CONTAINING PROTEIN"/>
    <property type="match status" value="1"/>
</dbReference>
<dbReference type="Gene3D" id="1.20.1250.20">
    <property type="entry name" value="MFS general substrate transporter like domains"/>
    <property type="match status" value="1"/>
</dbReference>
<feature type="domain" description="Major facilitator superfamily (MFS) profile" evidence="9">
    <location>
        <begin position="33"/>
        <end position="502"/>
    </location>
</feature>
<evidence type="ECO:0000256" key="4">
    <source>
        <dbReference type="ARBA" id="ARBA00022692"/>
    </source>
</evidence>
<evidence type="ECO:0000256" key="7">
    <source>
        <dbReference type="RuleBase" id="RU003346"/>
    </source>
</evidence>
<dbReference type="InterPro" id="IPR020846">
    <property type="entry name" value="MFS_dom"/>
</dbReference>